<dbReference type="FunFam" id="3.40.50.10440:FF:000001">
    <property type="entry name" value="Dihydroxyacetone kinase, DhaK subunit"/>
    <property type="match status" value="1"/>
</dbReference>
<protein>
    <submittedName>
        <fullName evidence="2">Dihydroxyacetone kinase subunit DhaK</fullName>
    </submittedName>
</protein>
<dbReference type="PANTHER" id="PTHR28629:SF4">
    <property type="entry name" value="TRIOKINASE_FMN CYCLASE"/>
    <property type="match status" value="1"/>
</dbReference>
<dbReference type="InterPro" id="IPR004006">
    <property type="entry name" value="DhaK_dom"/>
</dbReference>
<dbReference type="Proteomes" id="UP000288388">
    <property type="component" value="Unassembled WGS sequence"/>
</dbReference>
<name>A0A2N8PU30_ENTAV</name>
<evidence type="ECO:0000259" key="1">
    <source>
        <dbReference type="PROSITE" id="PS51481"/>
    </source>
</evidence>
<dbReference type="GO" id="GO:0004371">
    <property type="term" value="F:glycerone kinase activity"/>
    <property type="evidence" value="ECO:0007669"/>
    <property type="project" value="InterPro"/>
</dbReference>
<dbReference type="PROSITE" id="PS51481">
    <property type="entry name" value="DHAK"/>
    <property type="match status" value="1"/>
</dbReference>
<reference evidence="2 3" key="1">
    <citation type="submission" date="2018-12" db="EMBL/GenBank/DDBJ databases">
        <title>A novel vanA-carrying plasmid in a clinical isolate of Enterococcus avium.</title>
        <authorList>
            <person name="Bernasconi O.J."/>
            <person name="Luzzaro F."/>
            <person name="Endimiani A."/>
        </authorList>
    </citation>
    <scope>NUCLEOTIDE SEQUENCE [LARGE SCALE GENOMIC DNA]</scope>
    <source>
        <strain evidence="2 3">LC0559/18</strain>
    </source>
</reference>
<gene>
    <name evidence="2" type="ORF">EK398_19385</name>
</gene>
<comment type="caution">
    <text evidence="2">The sequence shown here is derived from an EMBL/GenBank/DDBJ whole genome shotgun (WGS) entry which is preliminary data.</text>
</comment>
<dbReference type="RefSeq" id="WP_102873241.1">
    <property type="nucleotide sequence ID" value="NZ_CAXOGR010000035.1"/>
</dbReference>
<evidence type="ECO:0000313" key="3">
    <source>
        <dbReference type="Proteomes" id="UP000288388"/>
    </source>
</evidence>
<dbReference type="Gene3D" id="3.30.1180.20">
    <property type="entry name" value="Dihydroxyacetone kinase, domain 2"/>
    <property type="match status" value="1"/>
</dbReference>
<keyword evidence="2" id="KW-0808">Transferase</keyword>
<dbReference type="Pfam" id="PF02733">
    <property type="entry name" value="Dak1"/>
    <property type="match status" value="1"/>
</dbReference>
<dbReference type="GO" id="GO:0019563">
    <property type="term" value="P:glycerol catabolic process"/>
    <property type="evidence" value="ECO:0007669"/>
    <property type="project" value="TreeGrafter"/>
</dbReference>
<accession>A0A2N8PU30</accession>
<dbReference type="EMBL" id="RYZS01000002">
    <property type="protein sequence ID" value="RVU92656.1"/>
    <property type="molecule type" value="Genomic_DNA"/>
</dbReference>
<dbReference type="PANTHER" id="PTHR28629">
    <property type="entry name" value="TRIOKINASE/FMN CYCLASE"/>
    <property type="match status" value="1"/>
</dbReference>
<sequence>MQRFVNDPDYVVEDMLKGFVLANPEVELAKANDHVVIKKEKRNGKVGVITGGGSGHEPAFLGYMGEGLLDAVAIGEVFASPPAQAFYDAMLEADTGAGVACLFGNYAGDNMNVKMAIQMAEDDDIEVKYVVATDDVASSPKETKEKRHGIAGGYFMWKVGGAKAAAGASLDEVIAVAQKVVDRTRSICVGLEPCVIPAVGKPNFEIEAGMMEFGIGHHGETGIRKEELKNADAIAEEMVGTLLEDFAFEDEREFSVMLSGLGSTMLMEQYILIGKVLEILKEEGHNIHKVYVGNFVTSLDMSGASLTLVDLDEEIKDLLDVTGNPVGMKNY</sequence>
<evidence type="ECO:0000313" key="2">
    <source>
        <dbReference type="EMBL" id="RVU92656.1"/>
    </source>
</evidence>
<proteinExistence type="predicted"/>
<organism evidence="2 3">
    <name type="scientific">Enterococcus avium</name>
    <name type="common">Streptococcus avium</name>
    <dbReference type="NCBI Taxonomy" id="33945"/>
    <lineage>
        <taxon>Bacteria</taxon>
        <taxon>Bacillati</taxon>
        <taxon>Bacillota</taxon>
        <taxon>Bacilli</taxon>
        <taxon>Lactobacillales</taxon>
        <taxon>Enterococcaceae</taxon>
        <taxon>Enterococcus</taxon>
    </lineage>
</organism>
<feature type="domain" description="DhaK" evidence="1">
    <location>
        <begin position="7"/>
        <end position="328"/>
    </location>
</feature>
<dbReference type="AlphaFoldDB" id="A0A2N8PU30"/>
<keyword evidence="2" id="KW-0418">Kinase</keyword>
<dbReference type="GO" id="GO:0005829">
    <property type="term" value="C:cytosol"/>
    <property type="evidence" value="ECO:0007669"/>
    <property type="project" value="TreeGrafter"/>
</dbReference>
<dbReference type="SUPFAM" id="SSF82549">
    <property type="entry name" value="DAK1/DegV-like"/>
    <property type="match status" value="1"/>
</dbReference>
<dbReference type="InterPro" id="IPR050861">
    <property type="entry name" value="Dihydroxyacetone_Kinase"/>
</dbReference>
<dbReference type="Gene3D" id="3.40.50.10440">
    <property type="entry name" value="Dihydroxyacetone kinase, domain 1"/>
    <property type="match status" value="1"/>
</dbReference>